<organism evidence="3 4">
    <name type="scientific">Cristinia sonorae</name>
    <dbReference type="NCBI Taxonomy" id="1940300"/>
    <lineage>
        <taxon>Eukaryota</taxon>
        <taxon>Fungi</taxon>
        <taxon>Dikarya</taxon>
        <taxon>Basidiomycota</taxon>
        <taxon>Agaricomycotina</taxon>
        <taxon>Agaricomycetes</taxon>
        <taxon>Agaricomycetidae</taxon>
        <taxon>Agaricales</taxon>
        <taxon>Pleurotineae</taxon>
        <taxon>Stephanosporaceae</taxon>
        <taxon>Cristinia</taxon>
    </lineage>
</organism>
<dbReference type="AlphaFoldDB" id="A0A8K0UCC5"/>
<dbReference type="GO" id="GO:0003676">
    <property type="term" value="F:nucleic acid binding"/>
    <property type="evidence" value="ECO:0007669"/>
    <property type="project" value="InterPro"/>
</dbReference>
<sequence>EVLRAWPIWYHKQAKPQIRAMNHYADSKCLREKHKMRTAGEAENLARGLTGRDHRNSDECECEICMEMEAKYHCERPHSCMTRAKKLLDTLPGKWDPRLAVSNPDEGNEDEQEDERQIPQFKPNIITATQLTDVFRIFTQGRVFNSLGEIPKQRQNEAGRITIATDGSCADNGDDDARAGAGGYISVNDPRNFAIKIPDSLEQSNQTGELIAI</sequence>
<accession>A0A8K0UCC5</accession>
<reference evidence="3" key="1">
    <citation type="journal article" date="2021" name="New Phytol.">
        <title>Evolutionary innovations through gain and loss of genes in the ectomycorrhizal Boletales.</title>
        <authorList>
            <person name="Wu G."/>
            <person name="Miyauchi S."/>
            <person name="Morin E."/>
            <person name="Kuo A."/>
            <person name="Drula E."/>
            <person name="Varga T."/>
            <person name="Kohler A."/>
            <person name="Feng B."/>
            <person name="Cao Y."/>
            <person name="Lipzen A."/>
            <person name="Daum C."/>
            <person name="Hundley H."/>
            <person name="Pangilinan J."/>
            <person name="Johnson J."/>
            <person name="Barry K."/>
            <person name="LaButti K."/>
            <person name="Ng V."/>
            <person name="Ahrendt S."/>
            <person name="Min B."/>
            <person name="Choi I.G."/>
            <person name="Park H."/>
            <person name="Plett J.M."/>
            <person name="Magnuson J."/>
            <person name="Spatafora J.W."/>
            <person name="Nagy L.G."/>
            <person name="Henrissat B."/>
            <person name="Grigoriev I.V."/>
            <person name="Yang Z.L."/>
            <person name="Xu J."/>
            <person name="Martin F.M."/>
        </authorList>
    </citation>
    <scope>NUCLEOTIDE SEQUENCE</scope>
    <source>
        <strain evidence="3">KKN 215</strain>
    </source>
</reference>
<feature type="non-terminal residue" evidence="3">
    <location>
        <position position="213"/>
    </location>
</feature>
<proteinExistence type="predicted"/>
<protein>
    <recommendedName>
        <fullName evidence="2">RNase H type-1 domain-containing protein</fullName>
    </recommendedName>
</protein>
<evidence type="ECO:0000256" key="1">
    <source>
        <dbReference type="SAM" id="MobiDB-lite"/>
    </source>
</evidence>
<dbReference type="Proteomes" id="UP000813824">
    <property type="component" value="Unassembled WGS sequence"/>
</dbReference>
<dbReference type="SUPFAM" id="SSF53098">
    <property type="entry name" value="Ribonuclease H-like"/>
    <property type="match status" value="1"/>
</dbReference>
<dbReference type="InterPro" id="IPR012337">
    <property type="entry name" value="RNaseH-like_sf"/>
</dbReference>
<dbReference type="InterPro" id="IPR036397">
    <property type="entry name" value="RNaseH_sf"/>
</dbReference>
<evidence type="ECO:0000313" key="4">
    <source>
        <dbReference type="Proteomes" id="UP000813824"/>
    </source>
</evidence>
<keyword evidence="4" id="KW-1185">Reference proteome</keyword>
<feature type="domain" description="RNase H type-1" evidence="2">
    <location>
        <begin position="157"/>
        <end position="213"/>
    </location>
</feature>
<evidence type="ECO:0000313" key="3">
    <source>
        <dbReference type="EMBL" id="KAH8071050.1"/>
    </source>
</evidence>
<gene>
    <name evidence="3" type="ORF">BXZ70DRAFT_862950</name>
</gene>
<dbReference type="GO" id="GO:0004523">
    <property type="term" value="F:RNA-DNA hybrid ribonuclease activity"/>
    <property type="evidence" value="ECO:0007669"/>
    <property type="project" value="InterPro"/>
</dbReference>
<dbReference type="OrthoDB" id="2966208at2759"/>
<comment type="caution">
    <text evidence="3">The sequence shown here is derived from an EMBL/GenBank/DDBJ whole genome shotgun (WGS) entry which is preliminary data.</text>
</comment>
<dbReference type="EMBL" id="JAEVFJ010000081">
    <property type="protein sequence ID" value="KAH8071050.1"/>
    <property type="molecule type" value="Genomic_DNA"/>
</dbReference>
<dbReference type="Gene3D" id="3.30.420.10">
    <property type="entry name" value="Ribonuclease H-like superfamily/Ribonuclease H"/>
    <property type="match status" value="1"/>
</dbReference>
<name>A0A8K0UCC5_9AGAR</name>
<dbReference type="PROSITE" id="PS50879">
    <property type="entry name" value="RNASE_H_1"/>
    <property type="match status" value="1"/>
</dbReference>
<dbReference type="InterPro" id="IPR002156">
    <property type="entry name" value="RNaseH_domain"/>
</dbReference>
<feature type="region of interest" description="Disordered" evidence="1">
    <location>
        <begin position="95"/>
        <end position="116"/>
    </location>
</feature>
<feature type="non-terminal residue" evidence="3">
    <location>
        <position position="1"/>
    </location>
</feature>
<evidence type="ECO:0000259" key="2">
    <source>
        <dbReference type="PROSITE" id="PS50879"/>
    </source>
</evidence>